<evidence type="ECO:0000259" key="4">
    <source>
        <dbReference type="PROSITE" id="PS50110"/>
    </source>
</evidence>
<sequence length="200" mass="21772">MIRVLIADDETMIRTAMETLLGMEDDIEVLPGVEDGRAAVEAAQQLNPDVCVLDLEMPGLDGVEAAREISRTVATKVVICTRHARPGVLRRALAEKVSGFVPKSTPVERLADVLREVMTGRRYVDPDIAATALSATQCPLTDRELDVLRAGRDAASVAHIAEHLSLAHGTVRNYLSTAMQKLGVNTRAEASQYAWEQGWI</sequence>
<dbReference type="Gene3D" id="1.10.10.10">
    <property type="entry name" value="Winged helix-like DNA-binding domain superfamily/Winged helix DNA-binding domain"/>
    <property type="match status" value="1"/>
</dbReference>
<organism evidence="5 6">
    <name type="scientific">Yaniella flava</name>
    <dbReference type="NCBI Taxonomy" id="287930"/>
    <lineage>
        <taxon>Bacteria</taxon>
        <taxon>Bacillati</taxon>
        <taxon>Actinomycetota</taxon>
        <taxon>Actinomycetes</taxon>
        <taxon>Micrococcales</taxon>
        <taxon>Micrococcaceae</taxon>
        <taxon>Yaniella</taxon>
    </lineage>
</organism>
<dbReference type="InterPro" id="IPR036388">
    <property type="entry name" value="WH-like_DNA-bd_sf"/>
</dbReference>
<dbReference type="InterPro" id="IPR000792">
    <property type="entry name" value="Tscrpt_reg_LuxR_C"/>
</dbReference>
<keyword evidence="2" id="KW-0597">Phosphoprotein</keyword>
<dbReference type="Pfam" id="PF00196">
    <property type="entry name" value="GerE"/>
    <property type="match status" value="1"/>
</dbReference>
<dbReference type="SMART" id="SM00448">
    <property type="entry name" value="REC"/>
    <property type="match status" value="1"/>
</dbReference>
<evidence type="ECO:0000256" key="2">
    <source>
        <dbReference type="PROSITE-ProRule" id="PRU00169"/>
    </source>
</evidence>
<evidence type="ECO:0000256" key="1">
    <source>
        <dbReference type="ARBA" id="ARBA00023125"/>
    </source>
</evidence>
<dbReference type="PANTHER" id="PTHR43214">
    <property type="entry name" value="TWO-COMPONENT RESPONSE REGULATOR"/>
    <property type="match status" value="1"/>
</dbReference>
<gene>
    <name evidence="5" type="ORF">GCM10009720_29680</name>
</gene>
<dbReference type="Pfam" id="PF00072">
    <property type="entry name" value="Response_reg"/>
    <property type="match status" value="1"/>
</dbReference>
<dbReference type="Proteomes" id="UP001501461">
    <property type="component" value="Unassembled WGS sequence"/>
</dbReference>
<dbReference type="SUPFAM" id="SSF52172">
    <property type="entry name" value="CheY-like"/>
    <property type="match status" value="1"/>
</dbReference>
<dbReference type="InterPro" id="IPR001789">
    <property type="entry name" value="Sig_transdc_resp-reg_receiver"/>
</dbReference>
<dbReference type="PROSITE" id="PS50110">
    <property type="entry name" value="RESPONSE_REGULATORY"/>
    <property type="match status" value="1"/>
</dbReference>
<name>A0ABP5GL89_9MICC</name>
<evidence type="ECO:0000313" key="6">
    <source>
        <dbReference type="Proteomes" id="UP001501461"/>
    </source>
</evidence>
<keyword evidence="1" id="KW-0238">DNA-binding</keyword>
<accession>A0ABP5GL89</accession>
<dbReference type="Gene3D" id="3.40.50.2300">
    <property type="match status" value="1"/>
</dbReference>
<proteinExistence type="predicted"/>
<evidence type="ECO:0000313" key="5">
    <source>
        <dbReference type="EMBL" id="GAA2046768.1"/>
    </source>
</evidence>
<dbReference type="InterPro" id="IPR039420">
    <property type="entry name" value="WalR-like"/>
</dbReference>
<dbReference type="CDD" id="cd06170">
    <property type="entry name" value="LuxR_C_like"/>
    <property type="match status" value="1"/>
</dbReference>
<feature type="domain" description="HTH luxR-type" evidence="3">
    <location>
        <begin position="133"/>
        <end position="198"/>
    </location>
</feature>
<dbReference type="RefSeq" id="WP_343960205.1">
    <property type="nucleotide sequence ID" value="NZ_BAAAMN010000072.1"/>
</dbReference>
<dbReference type="InterPro" id="IPR011006">
    <property type="entry name" value="CheY-like_superfamily"/>
</dbReference>
<feature type="modified residue" description="4-aspartylphosphate" evidence="2">
    <location>
        <position position="54"/>
    </location>
</feature>
<evidence type="ECO:0000259" key="3">
    <source>
        <dbReference type="PROSITE" id="PS50043"/>
    </source>
</evidence>
<protein>
    <submittedName>
        <fullName evidence="5">Response regulator transcription factor</fullName>
    </submittedName>
</protein>
<dbReference type="SMART" id="SM00421">
    <property type="entry name" value="HTH_LUXR"/>
    <property type="match status" value="1"/>
</dbReference>
<dbReference type="PROSITE" id="PS50043">
    <property type="entry name" value="HTH_LUXR_2"/>
    <property type="match status" value="1"/>
</dbReference>
<dbReference type="EMBL" id="BAAAMN010000072">
    <property type="protein sequence ID" value="GAA2046768.1"/>
    <property type="molecule type" value="Genomic_DNA"/>
</dbReference>
<feature type="domain" description="Response regulatory" evidence="4">
    <location>
        <begin position="3"/>
        <end position="118"/>
    </location>
</feature>
<dbReference type="PANTHER" id="PTHR43214:SF42">
    <property type="entry name" value="TRANSCRIPTIONAL REGULATORY PROTEIN DESR"/>
    <property type="match status" value="1"/>
</dbReference>
<dbReference type="SUPFAM" id="SSF46894">
    <property type="entry name" value="C-terminal effector domain of the bipartite response regulators"/>
    <property type="match status" value="1"/>
</dbReference>
<reference evidence="6" key="1">
    <citation type="journal article" date="2019" name="Int. J. Syst. Evol. Microbiol.">
        <title>The Global Catalogue of Microorganisms (GCM) 10K type strain sequencing project: providing services to taxonomists for standard genome sequencing and annotation.</title>
        <authorList>
            <consortium name="The Broad Institute Genomics Platform"/>
            <consortium name="The Broad Institute Genome Sequencing Center for Infectious Disease"/>
            <person name="Wu L."/>
            <person name="Ma J."/>
        </authorList>
    </citation>
    <scope>NUCLEOTIDE SEQUENCE [LARGE SCALE GENOMIC DNA]</scope>
    <source>
        <strain evidence="6">JCM 13595</strain>
    </source>
</reference>
<comment type="caution">
    <text evidence="5">The sequence shown here is derived from an EMBL/GenBank/DDBJ whole genome shotgun (WGS) entry which is preliminary data.</text>
</comment>
<dbReference type="InterPro" id="IPR016032">
    <property type="entry name" value="Sig_transdc_resp-reg_C-effctor"/>
</dbReference>
<keyword evidence="6" id="KW-1185">Reference proteome</keyword>